<evidence type="ECO:0000256" key="2">
    <source>
        <dbReference type="ARBA" id="ARBA00022723"/>
    </source>
</evidence>
<evidence type="ECO:0000256" key="3">
    <source>
        <dbReference type="ARBA" id="ARBA00022801"/>
    </source>
</evidence>
<dbReference type="EMBL" id="BACI01000060">
    <property type="protein sequence ID" value="GAA12883.1"/>
    <property type="molecule type" value="Genomic_DNA"/>
</dbReference>
<dbReference type="PANTHER" id="PTHR43270">
    <property type="entry name" value="BETA-ALA-HIS DIPEPTIDASE"/>
    <property type="match status" value="1"/>
</dbReference>
<organism evidence="6 7">
    <name type="scientific">Gordonia alkanivorans NBRC 16433</name>
    <dbReference type="NCBI Taxonomy" id="1027371"/>
    <lineage>
        <taxon>Bacteria</taxon>
        <taxon>Bacillati</taxon>
        <taxon>Actinomycetota</taxon>
        <taxon>Actinomycetes</taxon>
        <taxon>Mycobacteriales</taxon>
        <taxon>Gordoniaceae</taxon>
        <taxon>Gordonia</taxon>
    </lineage>
</organism>
<dbReference type="eggNOG" id="COG0624">
    <property type="taxonomic scope" value="Bacteria"/>
</dbReference>
<name>F9VW94_9ACTN</name>
<gene>
    <name evidence="6" type="ORF">GOALK_060_01160</name>
</gene>
<proteinExistence type="predicted"/>
<comment type="caution">
    <text evidence="6">The sequence shown here is derived from an EMBL/GenBank/DDBJ whole genome shotgun (WGS) entry which is preliminary data.</text>
</comment>
<dbReference type="NCBIfam" id="NF005914">
    <property type="entry name" value="PRK07907.1"/>
    <property type="match status" value="1"/>
</dbReference>
<feature type="domain" description="Peptidase M20 dimerisation" evidence="5">
    <location>
        <begin position="218"/>
        <end position="366"/>
    </location>
</feature>
<dbReference type="AlphaFoldDB" id="F9VW94"/>
<dbReference type="STRING" id="1027371.GOALK_060_01160"/>
<dbReference type="GO" id="GO:0008233">
    <property type="term" value="F:peptidase activity"/>
    <property type="evidence" value="ECO:0007669"/>
    <property type="project" value="UniProtKB-KW"/>
</dbReference>
<dbReference type="PANTHER" id="PTHR43270:SF12">
    <property type="entry name" value="SUCCINYL-DIAMINOPIMELATE DESUCCINYLASE"/>
    <property type="match status" value="1"/>
</dbReference>
<dbReference type="GO" id="GO:0046872">
    <property type="term" value="F:metal ion binding"/>
    <property type="evidence" value="ECO:0007669"/>
    <property type="project" value="UniProtKB-KW"/>
</dbReference>
<dbReference type="InterPro" id="IPR002933">
    <property type="entry name" value="Peptidase_M20"/>
</dbReference>
<keyword evidence="3" id="KW-0378">Hydrolase</keyword>
<sequence length="484" mass="51369">MPGCGTQTAGRTDSESRQGDVCMDDATLRDRVRELMARAKSDLAEMVRFRSVHDPQQFPPEECDGMVDWLLTAFRELGVDDVAAHVTSDGSKAVTGQIPGPEGAPTVLLYFHHDVQPPLGDDEWDSPVWELTERDGRWFGRGAADCKGNIAVHLTALRALAGDLGVTVKIIGEGSEEQGTGGLEHFAVENPDLLRADAILIADSGNFAVGRPSLTTTLRGIANIDVSVETLESAMHSGMFGGAAPDALAALISMLATLRDEHGNTTITGLEADAEWPGVSYPPEQFRSDATVLDGVELVGSGSVSDMVWARPAATVLGIDCPPVVGSSAAVQPRARARINLRVPPGMDPTYAQDALIEHLKAVTPWNARVSFEREAVGSPFVGSTSGPAYEALTDALATAYGSEVLIQGQGGSIPLCNVLQSTFPDAEIMLFGVEEPQCLIHAPNESVDPTEIERIALAEALFLRDYATRTAQAQKSDATTGEV</sequence>
<dbReference type="Proteomes" id="UP000003558">
    <property type="component" value="Unassembled WGS sequence"/>
</dbReference>
<evidence type="ECO:0000313" key="6">
    <source>
        <dbReference type="EMBL" id="GAA12883.1"/>
    </source>
</evidence>
<dbReference type="Pfam" id="PF07687">
    <property type="entry name" value="M20_dimer"/>
    <property type="match status" value="1"/>
</dbReference>
<dbReference type="Gene3D" id="3.30.70.360">
    <property type="match status" value="1"/>
</dbReference>
<reference evidence="6 7" key="1">
    <citation type="submission" date="2011-05" db="EMBL/GenBank/DDBJ databases">
        <title>Whole genome shotgun sequence of Gordonia alkanivorans NBRC 16433.</title>
        <authorList>
            <person name="Hosoyama A."/>
            <person name="Nakamura S."/>
            <person name="Takarada H."/>
            <person name="Tsuchikane K."/>
            <person name="Yamazaki S."/>
            <person name="Fujita N."/>
        </authorList>
    </citation>
    <scope>NUCLEOTIDE SEQUENCE [LARGE SCALE GENOMIC DNA]</scope>
    <source>
        <strain evidence="6 7">NBRC 16433</strain>
    </source>
</reference>
<feature type="region of interest" description="Disordered" evidence="4">
    <location>
        <begin position="1"/>
        <end position="20"/>
    </location>
</feature>
<dbReference type="GO" id="GO:0006508">
    <property type="term" value="P:proteolysis"/>
    <property type="evidence" value="ECO:0007669"/>
    <property type="project" value="UniProtKB-KW"/>
</dbReference>
<feature type="compositionally biased region" description="Polar residues" evidence="4">
    <location>
        <begin position="1"/>
        <end position="11"/>
    </location>
</feature>
<dbReference type="SUPFAM" id="SSF53187">
    <property type="entry name" value="Zn-dependent exopeptidases"/>
    <property type="match status" value="1"/>
</dbReference>
<evidence type="ECO:0000313" key="7">
    <source>
        <dbReference type="Proteomes" id="UP000003558"/>
    </source>
</evidence>
<protein>
    <submittedName>
        <fullName evidence="6">Putative M20A family peptidase</fullName>
    </submittedName>
</protein>
<dbReference type="InterPro" id="IPR051458">
    <property type="entry name" value="Cyt/Met_Dipeptidase"/>
</dbReference>
<evidence type="ECO:0000256" key="4">
    <source>
        <dbReference type="SAM" id="MobiDB-lite"/>
    </source>
</evidence>
<dbReference type="Gene3D" id="3.40.630.10">
    <property type="entry name" value="Zn peptidases"/>
    <property type="match status" value="1"/>
</dbReference>
<evidence type="ECO:0000256" key="1">
    <source>
        <dbReference type="ARBA" id="ARBA00022670"/>
    </source>
</evidence>
<keyword evidence="1" id="KW-0645">Protease</keyword>
<dbReference type="Pfam" id="PF01546">
    <property type="entry name" value="Peptidase_M20"/>
    <property type="match status" value="1"/>
</dbReference>
<accession>F9VW94</accession>
<dbReference type="InterPro" id="IPR011650">
    <property type="entry name" value="Peptidase_M20_dimer"/>
</dbReference>
<keyword evidence="2" id="KW-0479">Metal-binding</keyword>
<evidence type="ECO:0000259" key="5">
    <source>
        <dbReference type="Pfam" id="PF07687"/>
    </source>
</evidence>